<evidence type="ECO:0000259" key="6">
    <source>
        <dbReference type="Pfam" id="PF01764"/>
    </source>
</evidence>
<evidence type="ECO:0000256" key="2">
    <source>
        <dbReference type="ARBA" id="ARBA00043996"/>
    </source>
</evidence>
<evidence type="ECO:0000256" key="1">
    <source>
        <dbReference type="ARBA" id="ARBA00023157"/>
    </source>
</evidence>
<keyword evidence="8" id="KW-1185">Reference proteome</keyword>
<accession>A0A5C3MA20</accession>
<dbReference type="OrthoDB" id="438440at2759"/>
<protein>
    <submittedName>
        <fullName evidence="7">Alpha/beta-hydrolase</fullName>
    </submittedName>
</protein>
<dbReference type="SUPFAM" id="SSF53474">
    <property type="entry name" value="alpha/beta-Hydrolases"/>
    <property type="match status" value="1"/>
</dbReference>
<evidence type="ECO:0000313" key="8">
    <source>
        <dbReference type="Proteomes" id="UP000308652"/>
    </source>
</evidence>
<feature type="signal peptide" evidence="5">
    <location>
        <begin position="1"/>
        <end position="18"/>
    </location>
</feature>
<reference evidence="7 8" key="1">
    <citation type="journal article" date="2019" name="Nat. Ecol. Evol.">
        <title>Megaphylogeny resolves global patterns of mushroom evolution.</title>
        <authorList>
            <person name="Varga T."/>
            <person name="Krizsan K."/>
            <person name="Foldi C."/>
            <person name="Dima B."/>
            <person name="Sanchez-Garcia M."/>
            <person name="Sanchez-Ramirez S."/>
            <person name="Szollosi G.J."/>
            <person name="Szarkandi J.G."/>
            <person name="Papp V."/>
            <person name="Albert L."/>
            <person name="Andreopoulos W."/>
            <person name="Angelini C."/>
            <person name="Antonin V."/>
            <person name="Barry K.W."/>
            <person name="Bougher N.L."/>
            <person name="Buchanan P."/>
            <person name="Buyck B."/>
            <person name="Bense V."/>
            <person name="Catcheside P."/>
            <person name="Chovatia M."/>
            <person name="Cooper J."/>
            <person name="Damon W."/>
            <person name="Desjardin D."/>
            <person name="Finy P."/>
            <person name="Geml J."/>
            <person name="Haridas S."/>
            <person name="Hughes K."/>
            <person name="Justo A."/>
            <person name="Karasinski D."/>
            <person name="Kautmanova I."/>
            <person name="Kiss B."/>
            <person name="Kocsube S."/>
            <person name="Kotiranta H."/>
            <person name="LaButti K.M."/>
            <person name="Lechner B.E."/>
            <person name="Liimatainen K."/>
            <person name="Lipzen A."/>
            <person name="Lukacs Z."/>
            <person name="Mihaltcheva S."/>
            <person name="Morgado L.N."/>
            <person name="Niskanen T."/>
            <person name="Noordeloos M.E."/>
            <person name="Ohm R.A."/>
            <person name="Ortiz-Santana B."/>
            <person name="Ovrebo C."/>
            <person name="Racz N."/>
            <person name="Riley R."/>
            <person name="Savchenko A."/>
            <person name="Shiryaev A."/>
            <person name="Soop K."/>
            <person name="Spirin V."/>
            <person name="Szebenyi C."/>
            <person name="Tomsovsky M."/>
            <person name="Tulloss R.E."/>
            <person name="Uehling J."/>
            <person name="Grigoriev I.V."/>
            <person name="Vagvolgyi C."/>
            <person name="Papp T."/>
            <person name="Martin F.M."/>
            <person name="Miettinen O."/>
            <person name="Hibbett D.S."/>
            <person name="Nagy L.G."/>
        </authorList>
    </citation>
    <scope>NUCLEOTIDE SEQUENCE [LARGE SCALE GENOMIC DNA]</scope>
    <source>
        <strain evidence="7 8">CBS 166.37</strain>
    </source>
</reference>
<dbReference type="InterPro" id="IPR029058">
    <property type="entry name" value="AB_hydrolase_fold"/>
</dbReference>
<organism evidence="7 8">
    <name type="scientific">Crucibulum laeve</name>
    <dbReference type="NCBI Taxonomy" id="68775"/>
    <lineage>
        <taxon>Eukaryota</taxon>
        <taxon>Fungi</taxon>
        <taxon>Dikarya</taxon>
        <taxon>Basidiomycota</taxon>
        <taxon>Agaricomycotina</taxon>
        <taxon>Agaricomycetes</taxon>
        <taxon>Agaricomycetidae</taxon>
        <taxon>Agaricales</taxon>
        <taxon>Agaricineae</taxon>
        <taxon>Nidulariaceae</taxon>
        <taxon>Crucibulum</taxon>
    </lineage>
</organism>
<keyword evidence="5" id="KW-0732">Signal</keyword>
<dbReference type="GO" id="GO:0016787">
    <property type="term" value="F:hydrolase activity"/>
    <property type="evidence" value="ECO:0007669"/>
    <property type="project" value="UniProtKB-KW"/>
</dbReference>
<name>A0A5C3MA20_9AGAR</name>
<dbReference type="EMBL" id="ML213593">
    <property type="protein sequence ID" value="TFK42120.1"/>
    <property type="molecule type" value="Genomic_DNA"/>
</dbReference>
<evidence type="ECO:0000313" key="7">
    <source>
        <dbReference type="EMBL" id="TFK42120.1"/>
    </source>
</evidence>
<evidence type="ECO:0000256" key="5">
    <source>
        <dbReference type="SAM" id="SignalP"/>
    </source>
</evidence>
<feature type="chain" id="PRO_5022883075" evidence="5">
    <location>
        <begin position="19"/>
        <end position="293"/>
    </location>
</feature>
<evidence type="ECO:0000256" key="4">
    <source>
        <dbReference type="ARBA" id="ARBA00048461"/>
    </source>
</evidence>
<dbReference type="PANTHER" id="PTHR45856:SF11">
    <property type="entry name" value="FUNGAL LIPASE-LIKE DOMAIN-CONTAINING PROTEIN"/>
    <property type="match status" value="1"/>
</dbReference>
<dbReference type="PANTHER" id="PTHR45856">
    <property type="entry name" value="ALPHA/BETA-HYDROLASES SUPERFAMILY PROTEIN"/>
    <property type="match status" value="1"/>
</dbReference>
<dbReference type="InterPro" id="IPR002921">
    <property type="entry name" value="Fungal_lipase-type"/>
</dbReference>
<comment type="catalytic activity">
    <reaction evidence="4">
        <text>a monoacylglycerol + H2O = glycerol + a fatty acid + H(+)</text>
        <dbReference type="Rhea" id="RHEA:15245"/>
        <dbReference type="ChEBI" id="CHEBI:15377"/>
        <dbReference type="ChEBI" id="CHEBI:15378"/>
        <dbReference type="ChEBI" id="CHEBI:17408"/>
        <dbReference type="ChEBI" id="CHEBI:17754"/>
        <dbReference type="ChEBI" id="CHEBI:28868"/>
    </reaction>
</comment>
<sequence length="293" mass="30431">MHLTGAFVSLLSVLAVIASPVPEAKGNAEVFEKRALSSSIYNDLVSYFKYASSAYATACARPNGNTLVSSFSAIATDTQGFVARDDTKKEIVVALRGSSSIADFVTDASVLLVPFTSPGVNAPTGTLVHTGFLTAWNSVASGVIATVSAQLAAHPGYSIATSGHSLGGALSSLAGIALKQNFPNTPLRLFTYGQPRTGNPTYAQFVNNAVGSGNIFRGVHTTDGVPTIIPTYWGYAHHGTEYWNFLDPSSAITTKQCASSGEDLTCSASIISGGINAAHLTYYNILASTASCT</sequence>
<keyword evidence="1" id="KW-1015">Disulfide bond</keyword>
<dbReference type="Proteomes" id="UP000308652">
    <property type="component" value="Unassembled WGS sequence"/>
</dbReference>
<dbReference type="InterPro" id="IPR051218">
    <property type="entry name" value="Sec_MonoDiacylglyc_Lipase"/>
</dbReference>
<evidence type="ECO:0000256" key="3">
    <source>
        <dbReference type="ARBA" id="ARBA00047591"/>
    </source>
</evidence>
<dbReference type="STRING" id="68775.A0A5C3MA20"/>
<dbReference type="Pfam" id="PF01764">
    <property type="entry name" value="Lipase_3"/>
    <property type="match status" value="1"/>
</dbReference>
<proteinExistence type="inferred from homology"/>
<keyword evidence="7" id="KW-0378">Hydrolase</keyword>
<gene>
    <name evidence="7" type="ORF">BDQ12DRAFT_677666</name>
</gene>
<dbReference type="Gene3D" id="3.40.50.1820">
    <property type="entry name" value="alpha/beta hydrolase"/>
    <property type="match status" value="1"/>
</dbReference>
<dbReference type="GO" id="GO:0006629">
    <property type="term" value="P:lipid metabolic process"/>
    <property type="evidence" value="ECO:0007669"/>
    <property type="project" value="InterPro"/>
</dbReference>
<comment type="similarity">
    <text evidence="2">Belongs to the AB hydrolase superfamily. Lipase family. Class 3 subfamily.</text>
</comment>
<dbReference type="AlphaFoldDB" id="A0A5C3MA20"/>
<feature type="domain" description="Fungal lipase-type" evidence="6">
    <location>
        <begin position="92"/>
        <end position="231"/>
    </location>
</feature>
<comment type="catalytic activity">
    <reaction evidence="3">
        <text>a diacylglycerol + H2O = a monoacylglycerol + a fatty acid + H(+)</text>
        <dbReference type="Rhea" id="RHEA:32731"/>
        <dbReference type="ChEBI" id="CHEBI:15377"/>
        <dbReference type="ChEBI" id="CHEBI:15378"/>
        <dbReference type="ChEBI" id="CHEBI:17408"/>
        <dbReference type="ChEBI" id="CHEBI:18035"/>
        <dbReference type="ChEBI" id="CHEBI:28868"/>
    </reaction>
</comment>
<dbReference type="CDD" id="cd00519">
    <property type="entry name" value="Lipase_3"/>
    <property type="match status" value="1"/>
</dbReference>